<evidence type="ECO:0000259" key="5">
    <source>
        <dbReference type="Pfam" id="PF03469"/>
    </source>
</evidence>
<keyword evidence="2" id="KW-0943">RNA-mediated gene silencing</keyword>
<evidence type="ECO:0000259" key="4">
    <source>
        <dbReference type="Pfam" id="PF03468"/>
    </source>
</evidence>
<name>A0A5J9WD35_9POAL</name>
<dbReference type="InterPro" id="IPR005381">
    <property type="entry name" value="Znf-XS_domain"/>
</dbReference>
<dbReference type="Pfam" id="PF03470">
    <property type="entry name" value="zf-XS"/>
    <property type="match status" value="1"/>
</dbReference>
<dbReference type="PANTHER" id="PTHR21596">
    <property type="entry name" value="RIBONUCLEASE P SUBUNIT P38"/>
    <property type="match status" value="1"/>
</dbReference>
<feature type="domain" description="XS" evidence="4">
    <location>
        <begin position="113"/>
        <end position="221"/>
    </location>
</feature>
<dbReference type="GO" id="GO:0080188">
    <property type="term" value="P:gene silencing by siRNA-directed DNA methylation"/>
    <property type="evidence" value="ECO:0007669"/>
    <property type="project" value="InterPro"/>
</dbReference>
<dbReference type="OrthoDB" id="1892195at2759"/>
<proteinExistence type="predicted"/>
<gene>
    <name evidence="7" type="ORF">EJB05_05794</name>
</gene>
<accession>A0A5J9WD35</accession>
<comment type="caution">
    <text evidence="7">The sequence shown here is derived from an EMBL/GenBank/DDBJ whole genome shotgun (WGS) entry which is preliminary data.</text>
</comment>
<sequence>MDHSSDEESDISDSDIAEYEEKTCARLRAGKMKVKHGEKAFRCPFCPGKMKQDYPLKELLQHATGIGAAYKRKAKVRATHLALAKYLEKYFASSLEKSLQIVVHKPKTSKDEEEKFVWPWMGIIVNLPPELKFEEFPRESEDKLGAQFSRFKPLQVTILENVKDQTLCAIVRFSKQWSGFKDASAFEKHFIVEKYGKVDWSKGNCKKDDLYGWLARSEEYHSPGPIGEHLRNNGDLRSVGDVEHEALQATDRRVAYYALQIEETNKHMRELEVKNNQNAMKLERMMEEKDRLVEEHNKKIQKMQDTACKSSRRIVAENLRLHEELQTKRKEIDGRCKQLEDLATKSNINKAKLDAEKEKNAKDNGLLNLATLKQKEADKGLLRLVQKQKEETDAALENIKELERTLASKHKLELEIEQLRGKLEVMKHMGTEEDTNLKEIEKMRESLQEKDDELEAIDSLNQTLIVKERRTNDELADAKKDLISGLYKMSGCRSNFGVKRMGELDHKAFIAACKEIKGDNGEQLALLCSKWEDEIRQPEWHPFKVIMVDGQEKEIIKDDDEKLRALKAELGARAHDAVVQALVEMNEYNPSGRYPIPELWNLKDNRKASIGEVAAYLVKQWKTHKKKNVYF</sequence>
<dbReference type="InterPro" id="IPR038588">
    <property type="entry name" value="XS_domain_sf"/>
</dbReference>
<feature type="coiled-coil region" evidence="3">
    <location>
        <begin position="382"/>
        <end position="463"/>
    </location>
</feature>
<dbReference type="InterPro" id="IPR045177">
    <property type="entry name" value="FDM1-5/IDN2"/>
</dbReference>
<feature type="domain" description="Zinc finger-XS" evidence="6">
    <location>
        <begin position="43"/>
        <end position="84"/>
    </location>
</feature>
<dbReference type="EMBL" id="RWGY01000004">
    <property type="protein sequence ID" value="TVU46269.1"/>
    <property type="molecule type" value="Genomic_DNA"/>
</dbReference>
<protein>
    <recommendedName>
        <fullName evidence="9">Factor of DNA methylation 1-5/IDN2 domain-containing protein</fullName>
    </recommendedName>
</protein>
<dbReference type="AlphaFoldDB" id="A0A5J9WD35"/>
<dbReference type="InterPro" id="IPR005380">
    <property type="entry name" value="XS_domain"/>
</dbReference>
<evidence type="ECO:0000256" key="2">
    <source>
        <dbReference type="ARBA" id="ARBA00023158"/>
    </source>
</evidence>
<keyword evidence="8" id="KW-1185">Reference proteome</keyword>
<dbReference type="Pfam" id="PF03469">
    <property type="entry name" value="XH"/>
    <property type="match status" value="1"/>
</dbReference>
<reference evidence="7 8" key="1">
    <citation type="journal article" date="2019" name="Sci. Rep.">
        <title>A high-quality genome of Eragrostis curvula grass provides insights into Poaceae evolution and supports new strategies to enhance forage quality.</title>
        <authorList>
            <person name="Carballo J."/>
            <person name="Santos B.A.C.M."/>
            <person name="Zappacosta D."/>
            <person name="Garbus I."/>
            <person name="Selva J.P."/>
            <person name="Gallo C.A."/>
            <person name="Diaz A."/>
            <person name="Albertini E."/>
            <person name="Caccamo M."/>
            <person name="Echenique V."/>
        </authorList>
    </citation>
    <scope>NUCLEOTIDE SEQUENCE [LARGE SCALE GENOMIC DNA]</scope>
    <source>
        <strain evidence="8">cv. Victoria</strain>
        <tissue evidence="7">Leaf</tissue>
    </source>
</reference>
<evidence type="ECO:0008006" key="9">
    <source>
        <dbReference type="Google" id="ProtNLM"/>
    </source>
</evidence>
<feature type="coiled-coil region" evidence="3">
    <location>
        <begin position="268"/>
        <end position="342"/>
    </location>
</feature>
<organism evidence="7 8">
    <name type="scientific">Eragrostis curvula</name>
    <name type="common">weeping love grass</name>
    <dbReference type="NCBI Taxonomy" id="38414"/>
    <lineage>
        <taxon>Eukaryota</taxon>
        <taxon>Viridiplantae</taxon>
        <taxon>Streptophyta</taxon>
        <taxon>Embryophyta</taxon>
        <taxon>Tracheophyta</taxon>
        <taxon>Spermatophyta</taxon>
        <taxon>Magnoliopsida</taxon>
        <taxon>Liliopsida</taxon>
        <taxon>Poales</taxon>
        <taxon>Poaceae</taxon>
        <taxon>PACMAD clade</taxon>
        <taxon>Chloridoideae</taxon>
        <taxon>Eragrostideae</taxon>
        <taxon>Eragrostidinae</taxon>
        <taxon>Eragrostis</taxon>
    </lineage>
</organism>
<evidence type="ECO:0000313" key="8">
    <source>
        <dbReference type="Proteomes" id="UP000324897"/>
    </source>
</evidence>
<dbReference type="Pfam" id="PF03468">
    <property type="entry name" value="XS"/>
    <property type="match status" value="1"/>
</dbReference>
<dbReference type="Gene3D" id="3.30.70.2890">
    <property type="entry name" value="XS domain"/>
    <property type="match status" value="1"/>
</dbReference>
<evidence type="ECO:0000259" key="6">
    <source>
        <dbReference type="Pfam" id="PF03470"/>
    </source>
</evidence>
<dbReference type="PANTHER" id="PTHR21596:SF63">
    <property type="entry name" value="FACTOR OF DNA METHYLATION 1"/>
    <property type="match status" value="1"/>
</dbReference>
<dbReference type="Proteomes" id="UP000324897">
    <property type="component" value="Chromosome 5"/>
</dbReference>
<evidence type="ECO:0000256" key="1">
    <source>
        <dbReference type="ARBA" id="ARBA00023054"/>
    </source>
</evidence>
<feature type="domain" description="Factor of DNA methylation 1-5/IDN2" evidence="5">
    <location>
        <begin position="499"/>
        <end position="627"/>
    </location>
</feature>
<evidence type="ECO:0000256" key="3">
    <source>
        <dbReference type="SAM" id="Coils"/>
    </source>
</evidence>
<keyword evidence="1 3" id="KW-0175">Coiled coil</keyword>
<dbReference type="InterPro" id="IPR005379">
    <property type="entry name" value="FDM1-5/IDN2_XH"/>
</dbReference>
<evidence type="ECO:0000313" key="7">
    <source>
        <dbReference type="EMBL" id="TVU46269.1"/>
    </source>
</evidence>
<dbReference type="Gramene" id="TVU46269">
    <property type="protein sequence ID" value="TVU46269"/>
    <property type="gene ID" value="EJB05_05794"/>
</dbReference>